<proteinExistence type="predicted"/>
<evidence type="ECO:0000313" key="2">
    <source>
        <dbReference type="EMBL" id="WCO01185.1"/>
    </source>
</evidence>
<dbReference type="EMBL" id="CP116221">
    <property type="protein sequence ID" value="WCO01185.1"/>
    <property type="molecule type" value="Genomic_DNA"/>
</dbReference>
<gene>
    <name evidence="2" type="primary">lptC</name>
    <name evidence="2" type="ORF">MUN68_014080</name>
</gene>
<dbReference type="NCBIfam" id="TIGR04409">
    <property type="entry name" value="LptC_YrbK"/>
    <property type="match status" value="1"/>
</dbReference>
<dbReference type="InterPro" id="IPR010664">
    <property type="entry name" value="LipoPS_assembly_LptC-rel"/>
</dbReference>
<keyword evidence="3" id="KW-1185">Reference proteome</keyword>
<dbReference type="RefSeq" id="WP_249993880.1">
    <property type="nucleotide sequence ID" value="NZ_CP116221.1"/>
</dbReference>
<feature type="transmembrane region" description="Helical" evidence="1">
    <location>
        <begin position="6"/>
        <end position="24"/>
    </location>
</feature>
<keyword evidence="1" id="KW-0472">Membrane</keyword>
<dbReference type="Pfam" id="PF06835">
    <property type="entry name" value="LptC"/>
    <property type="match status" value="1"/>
</dbReference>
<name>A0ABY7RZS2_9FLAO</name>
<protein>
    <submittedName>
        <fullName evidence="2">LPS export ABC transporter periplasmic protein LptC</fullName>
    </submittedName>
</protein>
<keyword evidence="1" id="KW-1133">Transmembrane helix</keyword>
<evidence type="ECO:0000313" key="3">
    <source>
        <dbReference type="Proteomes" id="UP001202717"/>
    </source>
</evidence>
<reference evidence="2 3" key="1">
    <citation type="submission" date="2023-01" db="EMBL/GenBank/DDBJ databases">
        <title>Psychroserpens ponticola sp. nov., isolated from seawater.</title>
        <authorList>
            <person name="Kristyanto S."/>
            <person name="Jung J."/>
            <person name="Kim J.M."/>
            <person name="Jeon C.O."/>
        </authorList>
    </citation>
    <scope>NUCLEOTIDE SEQUENCE [LARGE SCALE GENOMIC DNA]</scope>
    <source>
        <strain evidence="2 3">MSW6</strain>
    </source>
</reference>
<dbReference type="Proteomes" id="UP001202717">
    <property type="component" value="Chromosome"/>
</dbReference>
<keyword evidence="1" id="KW-0812">Transmembrane</keyword>
<organism evidence="2 3">
    <name type="scientific">Psychroserpens ponticola</name>
    <dbReference type="NCBI Taxonomy" id="2932268"/>
    <lineage>
        <taxon>Bacteria</taxon>
        <taxon>Pseudomonadati</taxon>
        <taxon>Bacteroidota</taxon>
        <taxon>Flavobacteriia</taxon>
        <taxon>Flavobacteriales</taxon>
        <taxon>Flavobacteriaceae</taxon>
        <taxon>Psychroserpens</taxon>
    </lineage>
</organism>
<accession>A0ABY7RZS2</accession>
<dbReference type="PROSITE" id="PS51257">
    <property type="entry name" value="PROKAR_LIPOPROTEIN"/>
    <property type="match status" value="1"/>
</dbReference>
<evidence type="ECO:0000256" key="1">
    <source>
        <dbReference type="SAM" id="Phobius"/>
    </source>
</evidence>
<dbReference type="InterPro" id="IPR026265">
    <property type="entry name" value="LptC"/>
</dbReference>
<dbReference type="Gene3D" id="2.60.450.10">
    <property type="entry name" value="Lipopolysaccharide (LPS) transport protein A like domain"/>
    <property type="match status" value="1"/>
</dbReference>
<sequence length="189" mass="21693">MKRKFLHINIFIVTTFVVTMFFSCKNNFKDVQQIGILQNQPIGEAKNIDLRYTEAEDTTGKVIANLKSPRMLDYSNRGFGFSEFPEGVNLSLYDENGEKNVILADYAIVYNKTDLIDLQGNVILITPQNDSLFADQLYYDQKQEWLFTNQKVRLKSITSNNGRGNIFDSDTKFKNYTILEGSGNMLLKD</sequence>